<dbReference type="SMART" id="SM00530">
    <property type="entry name" value="HTH_XRE"/>
    <property type="match status" value="1"/>
</dbReference>
<dbReference type="Proteomes" id="UP000236745">
    <property type="component" value="Unassembled WGS sequence"/>
</dbReference>
<keyword evidence="3" id="KW-1185">Reference proteome</keyword>
<dbReference type="AlphaFoldDB" id="A0A1H5VMI6"/>
<dbReference type="Gene3D" id="1.10.260.40">
    <property type="entry name" value="lambda repressor-like DNA-binding domains"/>
    <property type="match status" value="1"/>
</dbReference>
<evidence type="ECO:0000313" key="3">
    <source>
        <dbReference type="Proteomes" id="UP000236745"/>
    </source>
</evidence>
<feature type="domain" description="HTH cro/C1-type" evidence="1">
    <location>
        <begin position="15"/>
        <end position="70"/>
    </location>
</feature>
<name>A0A1H5VMI6_9GAMM</name>
<dbReference type="EMBL" id="FNVQ01000001">
    <property type="protein sequence ID" value="SEF88051.1"/>
    <property type="molecule type" value="Genomic_DNA"/>
</dbReference>
<accession>A0A1H5VMI6</accession>
<dbReference type="RefSeq" id="WP_104001730.1">
    <property type="nucleotide sequence ID" value="NZ_FNVQ01000001.1"/>
</dbReference>
<organism evidence="2 3">
    <name type="scientific">Marinobacterium lutimaris</name>
    <dbReference type="NCBI Taxonomy" id="568106"/>
    <lineage>
        <taxon>Bacteria</taxon>
        <taxon>Pseudomonadati</taxon>
        <taxon>Pseudomonadota</taxon>
        <taxon>Gammaproteobacteria</taxon>
        <taxon>Oceanospirillales</taxon>
        <taxon>Oceanospirillaceae</taxon>
        <taxon>Marinobacterium</taxon>
    </lineage>
</organism>
<sequence length="86" mass="9462">MIKEIKSVKDLGVVVRTIRREQGLRQDDLGFMASCSHKFIIDVEKGKPTVQTGKLLTLLAELGVSITVDIPENLREAVEQALAGDE</sequence>
<dbReference type="CDD" id="cd00093">
    <property type="entry name" value="HTH_XRE"/>
    <property type="match status" value="1"/>
</dbReference>
<dbReference type="GO" id="GO:0003677">
    <property type="term" value="F:DNA binding"/>
    <property type="evidence" value="ECO:0007669"/>
    <property type="project" value="InterPro"/>
</dbReference>
<proteinExistence type="predicted"/>
<dbReference type="InterPro" id="IPR010982">
    <property type="entry name" value="Lambda_DNA-bd_dom_sf"/>
</dbReference>
<dbReference type="PROSITE" id="PS50943">
    <property type="entry name" value="HTH_CROC1"/>
    <property type="match status" value="1"/>
</dbReference>
<gene>
    <name evidence="2" type="ORF">SAMN05444390_101769</name>
</gene>
<evidence type="ECO:0000259" key="1">
    <source>
        <dbReference type="PROSITE" id="PS50943"/>
    </source>
</evidence>
<evidence type="ECO:0000313" key="2">
    <source>
        <dbReference type="EMBL" id="SEF88051.1"/>
    </source>
</evidence>
<dbReference type="OrthoDB" id="9156632at2"/>
<dbReference type="SUPFAM" id="SSF47413">
    <property type="entry name" value="lambda repressor-like DNA-binding domains"/>
    <property type="match status" value="1"/>
</dbReference>
<reference evidence="2 3" key="1">
    <citation type="submission" date="2016-10" db="EMBL/GenBank/DDBJ databases">
        <authorList>
            <person name="de Groot N.N."/>
        </authorList>
    </citation>
    <scope>NUCLEOTIDE SEQUENCE [LARGE SCALE GENOMIC DNA]</scope>
    <source>
        <strain evidence="2 3">DSM 22012</strain>
    </source>
</reference>
<protein>
    <submittedName>
        <fullName evidence="2">Transcriptional regulator, XRE family</fullName>
    </submittedName>
</protein>
<dbReference type="InterPro" id="IPR001387">
    <property type="entry name" value="Cro/C1-type_HTH"/>
</dbReference>